<accession>A0A7D3XID9</accession>
<organism evidence="1 2">
    <name type="scientific">Erythrobacter mangrovi</name>
    <dbReference type="NCBI Taxonomy" id="2739433"/>
    <lineage>
        <taxon>Bacteria</taxon>
        <taxon>Pseudomonadati</taxon>
        <taxon>Pseudomonadota</taxon>
        <taxon>Alphaproteobacteria</taxon>
        <taxon>Sphingomonadales</taxon>
        <taxon>Erythrobacteraceae</taxon>
        <taxon>Erythrobacter/Porphyrobacter group</taxon>
        <taxon>Erythrobacter</taxon>
    </lineage>
</organism>
<sequence>MFGKIIGAIAGSQLAKQTDQIGGASGAAIGVIAAGALRRLSLPAMIALGTGGYLAKKYVDRRGIERNGVHKDAAPEGVKRRSN</sequence>
<protein>
    <submittedName>
        <fullName evidence="1">Uncharacterized protein</fullName>
    </submittedName>
</protein>
<dbReference type="EMBL" id="CP053921">
    <property type="protein sequence ID" value="QKG72033.1"/>
    <property type="molecule type" value="Genomic_DNA"/>
</dbReference>
<evidence type="ECO:0000313" key="2">
    <source>
        <dbReference type="Proteomes" id="UP000504693"/>
    </source>
</evidence>
<dbReference type="AlphaFoldDB" id="A0A7D3XID9"/>
<reference evidence="1 2" key="1">
    <citation type="submission" date="2020-05" db="EMBL/GenBank/DDBJ databases">
        <title>Erythrobacter mangrovi sp. nov., isolated from rhizosphere soil of mangrove plant (Kandelia candel).</title>
        <authorList>
            <person name="Ye Y.H."/>
        </authorList>
    </citation>
    <scope>NUCLEOTIDE SEQUENCE [LARGE SCALE GENOMIC DNA]</scope>
    <source>
        <strain evidence="1 2">EB310</strain>
    </source>
</reference>
<proteinExistence type="predicted"/>
<name>A0A7D3XID9_9SPHN</name>
<evidence type="ECO:0000313" key="1">
    <source>
        <dbReference type="EMBL" id="QKG72033.1"/>
    </source>
</evidence>
<gene>
    <name evidence="1" type="ORF">HQR01_12025</name>
</gene>
<dbReference type="Proteomes" id="UP000504693">
    <property type="component" value="Chromosome"/>
</dbReference>
<dbReference type="RefSeq" id="WP_188115102.1">
    <property type="nucleotide sequence ID" value="NZ_CP053921.1"/>
</dbReference>
<keyword evidence="2" id="KW-1185">Reference proteome</keyword>
<dbReference type="KEGG" id="emv:HQR01_12025"/>